<evidence type="ECO:0000313" key="9">
    <source>
        <dbReference type="EMBL" id="MWV29114.1"/>
    </source>
</evidence>
<evidence type="ECO:0000313" key="10">
    <source>
        <dbReference type="Proteomes" id="UP000461409"/>
    </source>
</evidence>
<keyword evidence="6" id="KW-0106">Calcium</keyword>
<evidence type="ECO:0000256" key="4">
    <source>
        <dbReference type="ARBA" id="ARBA00022729"/>
    </source>
</evidence>
<dbReference type="EMBL" id="WUBR01000003">
    <property type="protein sequence ID" value="MWV29114.1"/>
    <property type="molecule type" value="Genomic_DNA"/>
</dbReference>
<dbReference type="PANTHER" id="PTHR45953">
    <property type="entry name" value="IDURONATE 2-SULFATASE"/>
    <property type="match status" value="1"/>
</dbReference>
<evidence type="ECO:0000256" key="1">
    <source>
        <dbReference type="ARBA" id="ARBA00001913"/>
    </source>
</evidence>
<keyword evidence="9" id="KW-0808">Transferase</keyword>
<reference evidence="9 10" key="2">
    <citation type="submission" date="2020-02" db="EMBL/GenBank/DDBJ databases">
        <title>Erythrobacter dongmakensis sp. nov., isolated from a tidal mudflat.</title>
        <authorList>
            <person name="Kim I.S."/>
        </authorList>
    </citation>
    <scope>NUCLEOTIDE SEQUENCE [LARGE SCALE GENOMIC DNA]</scope>
    <source>
        <strain evidence="9 10">GH3-10</strain>
    </source>
</reference>
<accession>A0A844XHS2</accession>
<keyword evidence="10" id="KW-1185">Reference proteome</keyword>
<keyword evidence="4 7" id="KW-0732">Signal</keyword>
<protein>
    <submittedName>
        <fullName evidence="9">Sulfatase-like hydrolase/transferase</fullName>
    </submittedName>
</protein>
<dbReference type="PANTHER" id="PTHR45953:SF1">
    <property type="entry name" value="IDURONATE 2-SULFATASE"/>
    <property type="match status" value="1"/>
</dbReference>
<dbReference type="GO" id="GO:0005737">
    <property type="term" value="C:cytoplasm"/>
    <property type="evidence" value="ECO:0007669"/>
    <property type="project" value="TreeGrafter"/>
</dbReference>
<dbReference type="InterPro" id="IPR035874">
    <property type="entry name" value="IDS"/>
</dbReference>
<comment type="cofactor">
    <cofactor evidence="1">
        <name>Ca(2+)</name>
        <dbReference type="ChEBI" id="CHEBI:29108"/>
    </cofactor>
</comment>
<comment type="caution">
    <text evidence="9">The sequence shown here is derived from an EMBL/GenBank/DDBJ whole genome shotgun (WGS) entry which is preliminary data.</text>
</comment>
<evidence type="ECO:0000259" key="8">
    <source>
        <dbReference type="Pfam" id="PF00884"/>
    </source>
</evidence>
<dbReference type="PROSITE" id="PS00149">
    <property type="entry name" value="SULFATASE_2"/>
    <property type="match status" value="1"/>
</dbReference>
<evidence type="ECO:0000256" key="2">
    <source>
        <dbReference type="ARBA" id="ARBA00008779"/>
    </source>
</evidence>
<keyword evidence="5 9" id="KW-0378">Hydrolase</keyword>
<proteinExistence type="inferred from homology"/>
<dbReference type="InterPro" id="IPR000917">
    <property type="entry name" value="Sulfatase_N"/>
</dbReference>
<keyword evidence="3" id="KW-0479">Metal-binding</keyword>
<feature type="chain" id="PRO_5032941470" evidence="7">
    <location>
        <begin position="24"/>
        <end position="499"/>
    </location>
</feature>
<feature type="signal peptide" evidence="7">
    <location>
        <begin position="1"/>
        <end position="23"/>
    </location>
</feature>
<dbReference type="GO" id="GO:0004423">
    <property type="term" value="F:iduronate-2-sulfatase activity"/>
    <property type="evidence" value="ECO:0007669"/>
    <property type="project" value="InterPro"/>
</dbReference>
<feature type="domain" description="Sulfatase N-terminal" evidence="8">
    <location>
        <begin position="35"/>
        <end position="372"/>
    </location>
</feature>
<dbReference type="Gene3D" id="3.40.720.10">
    <property type="entry name" value="Alkaline Phosphatase, subunit A"/>
    <property type="match status" value="1"/>
</dbReference>
<sequence length="499" mass="54756">MKLFASLWLILSAALLTSCVSNPQPSAAATSAKRPNVLFIVSDDLNARLGTYGAQVLTPHIDELASKGVRFDRAYSQYPWCAPSRASFMTGLRPDTVGVTNLSTPLRAKRPDLVTIPELFRQNGYFTGRVGKIFHQGVPGGVGRPGPDDPQSWDIAIDPAGHDLEVLDRLQNMTPGNHIGSALAFYRDEVGDLEQTDGMVATKAIDLITQHRDEPFFIAAGFYRPHVPEVAPAAYFDLYDLADIPAWAAADQTAPPEAAALFIPDDMGMTELEQRRFIQSYYAATSFVDAQVGRLLAALDENGLADNTIVVFVSDHGFLLGEHDQWAKRLLWEPSALVPLVIYAPDAMGNGAASSRLVELIDLFPTLAQLAGLSVPDAVEGRSLMPLLSEPALEGWDRPVYTQIAGGRSVRTARWHYAEFEAGRKGRQLFDHSVDPDETRNLADDPRYADVVKRLGALLPDEVEDRPAPLRYDPERDCLHQPERATITLGTPCARYIDP</sequence>
<dbReference type="SUPFAM" id="SSF53649">
    <property type="entry name" value="Alkaline phosphatase-like"/>
    <property type="match status" value="1"/>
</dbReference>
<dbReference type="GO" id="GO:0046872">
    <property type="term" value="F:metal ion binding"/>
    <property type="evidence" value="ECO:0007669"/>
    <property type="project" value="UniProtKB-KW"/>
</dbReference>
<evidence type="ECO:0000256" key="7">
    <source>
        <dbReference type="SAM" id="SignalP"/>
    </source>
</evidence>
<dbReference type="PROSITE" id="PS51257">
    <property type="entry name" value="PROKAR_LIPOPROTEIN"/>
    <property type="match status" value="1"/>
</dbReference>
<evidence type="ECO:0000256" key="5">
    <source>
        <dbReference type="ARBA" id="ARBA00022801"/>
    </source>
</evidence>
<dbReference type="RefSeq" id="WP_160486734.1">
    <property type="nucleotide sequence ID" value="NZ_WUBR01000003.1"/>
</dbReference>
<dbReference type="Pfam" id="PF00884">
    <property type="entry name" value="Sulfatase"/>
    <property type="match status" value="1"/>
</dbReference>
<comment type="similarity">
    <text evidence="2">Belongs to the sulfatase family.</text>
</comment>
<dbReference type="GO" id="GO:0016740">
    <property type="term" value="F:transferase activity"/>
    <property type="evidence" value="ECO:0007669"/>
    <property type="project" value="UniProtKB-KW"/>
</dbReference>
<reference evidence="9 10" key="1">
    <citation type="submission" date="2019-12" db="EMBL/GenBank/DDBJ databases">
        <authorList>
            <person name="Lee S.D."/>
        </authorList>
    </citation>
    <scope>NUCLEOTIDE SEQUENCE [LARGE SCALE GENOMIC DNA]</scope>
    <source>
        <strain evidence="9 10">GH3-10</strain>
    </source>
</reference>
<dbReference type="Proteomes" id="UP000461409">
    <property type="component" value="Unassembled WGS sequence"/>
</dbReference>
<dbReference type="AlphaFoldDB" id="A0A844XHS2"/>
<dbReference type="InterPro" id="IPR024607">
    <property type="entry name" value="Sulfatase_CS"/>
</dbReference>
<name>A0A844XHS2_9SPHN</name>
<organism evidence="9 10">
    <name type="scientific">Aurantiacibacter rhizosphaerae</name>
    <dbReference type="NCBI Taxonomy" id="2691582"/>
    <lineage>
        <taxon>Bacteria</taxon>
        <taxon>Pseudomonadati</taxon>
        <taxon>Pseudomonadota</taxon>
        <taxon>Alphaproteobacteria</taxon>
        <taxon>Sphingomonadales</taxon>
        <taxon>Erythrobacteraceae</taxon>
        <taxon>Aurantiacibacter</taxon>
    </lineage>
</organism>
<dbReference type="InterPro" id="IPR017850">
    <property type="entry name" value="Alkaline_phosphatase_core_sf"/>
</dbReference>
<dbReference type="CDD" id="cd16030">
    <property type="entry name" value="iduronate-2-sulfatase"/>
    <property type="match status" value="1"/>
</dbReference>
<evidence type="ECO:0000256" key="6">
    <source>
        <dbReference type="ARBA" id="ARBA00022837"/>
    </source>
</evidence>
<gene>
    <name evidence="9" type="ORF">GRF63_14505</name>
</gene>
<evidence type="ECO:0000256" key="3">
    <source>
        <dbReference type="ARBA" id="ARBA00022723"/>
    </source>
</evidence>